<organism evidence="2 3">
    <name type="scientific">Aldrovandia affinis</name>
    <dbReference type="NCBI Taxonomy" id="143900"/>
    <lineage>
        <taxon>Eukaryota</taxon>
        <taxon>Metazoa</taxon>
        <taxon>Chordata</taxon>
        <taxon>Craniata</taxon>
        <taxon>Vertebrata</taxon>
        <taxon>Euteleostomi</taxon>
        <taxon>Actinopterygii</taxon>
        <taxon>Neopterygii</taxon>
        <taxon>Teleostei</taxon>
        <taxon>Notacanthiformes</taxon>
        <taxon>Halosauridae</taxon>
        <taxon>Aldrovandia</taxon>
    </lineage>
</organism>
<accession>A0AAD7S0J8</accession>
<evidence type="ECO:0000256" key="1">
    <source>
        <dbReference type="SAM" id="MobiDB-lite"/>
    </source>
</evidence>
<reference evidence="2" key="1">
    <citation type="journal article" date="2023" name="Science">
        <title>Genome structures resolve the early diversification of teleost fishes.</title>
        <authorList>
            <person name="Parey E."/>
            <person name="Louis A."/>
            <person name="Montfort J."/>
            <person name="Bouchez O."/>
            <person name="Roques C."/>
            <person name="Iampietro C."/>
            <person name="Lluch J."/>
            <person name="Castinel A."/>
            <person name="Donnadieu C."/>
            <person name="Desvignes T."/>
            <person name="Floi Bucao C."/>
            <person name="Jouanno E."/>
            <person name="Wen M."/>
            <person name="Mejri S."/>
            <person name="Dirks R."/>
            <person name="Jansen H."/>
            <person name="Henkel C."/>
            <person name="Chen W.J."/>
            <person name="Zahm M."/>
            <person name="Cabau C."/>
            <person name="Klopp C."/>
            <person name="Thompson A.W."/>
            <person name="Robinson-Rechavi M."/>
            <person name="Braasch I."/>
            <person name="Lecointre G."/>
            <person name="Bobe J."/>
            <person name="Postlethwait J.H."/>
            <person name="Berthelot C."/>
            <person name="Roest Crollius H."/>
            <person name="Guiguen Y."/>
        </authorList>
    </citation>
    <scope>NUCLEOTIDE SEQUENCE</scope>
    <source>
        <strain evidence="2">NC1722</strain>
    </source>
</reference>
<dbReference type="AlphaFoldDB" id="A0AAD7S0J8"/>
<name>A0AAD7S0J8_9TELE</name>
<protein>
    <submittedName>
        <fullName evidence="2">Uncharacterized protein</fullName>
    </submittedName>
</protein>
<comment type="caution">
    <text evidence="2">The sequence shown here is derived from an EMBL/GenBank/DDBJ whole genome shotgun (WGS) entry which is preliminary data.</text>
</comment>
<sequence length="88" mass="9650">MPRFNAADGARALQPLPPTPKPRRRHLCSALRCHLLASLGSNTTVSETRWHFLSPLRSPHNKSPAGLQQHRGPCPRASLLLTSHTVSS</sequence>
<keyword evidence="3" id="KW-1185">Reference proteome</keyword>
<evidence type="ECO:0000313" key="2">
    <source>
        <dbReference type="EMBL" id="KAJ8393577.1"/>
    </source>
</evidence>
<proteinExistence type="predicted"/>
<gene>
    <name evidence="2" type="ORF">AAFF_G00060500</name>
</gene>
<evidence type="ECO:0000313" key="3">
    <source>
        <dbReference type="Proteomes" id="UP001221898"/>
    </source>
</evidence>
<dbReference type="EMBL" id="JAINUG010000136">
    <property type="protein sequence ID" value="KAJ8393577.1"/>
    <property type="molecule type" value="Genomic_DNA"/>
</dbReference>
<dbReference type="Proteomes" id="UP001221898">
    <property type="component" value="Unassembled WGS sequence"/>
</dbReference>
<feature type="region of interest" description="Disordered" evidence="1">
    <location>
        <begin position="1"/>
        <end position="24"/>
    </location>
</feature>